<reference evidence="1 2" key="1">
    <citation type="journal article" date="2023" name="Science">
        <title>Complex scaffold remodeling in plant triterpene biosynthesis.</title>
        <authorList>
            <person name="De La Pena R."/>
            <person name="Hodgson H."/>
            <person name="Liu J.C."/>
            <person name="Stephenson M.J."/>
            <person name="Martin A.C."/>
            <person name="Owen C."/>
            <person name="Harkess A."/>
            <person name="Leebens-Mack J."/>
            <person name="Jimenez L.E."/>
            <person name="Osbourn A."/>
            <person name="Sattely E.S."/>
        </authorList>
    </citation>
    <scope>NUCLEOTIDE SEQUENCE [LARGE SCALE GENOMIC DNA]</scope>
    <source>
        <strain evidence="2">cv. JPN11</strain>
        <tissue evidence="1">Leaf</tissue>
    </source>
</reference>
<protein>
    <submittedName>
        <fullName evidence="1">Uncharacterized protein</fullName>
    </submittedName>
</protein>
<dbReference type="Proteomes" id="UP001164539">
    <property type="component" value="Chromosome 13"/>
</dbReference>
<proteinExistence type="predicted"/>
<comment type="caution">
    <text evidence="1">The sequence shown here is derived from an EMBL/GenBank/DDBJ whole genome shotgun (WGS) entry which is preliminary data.</text>
</comment>
<organism evidence="1 2">
    <name type="scientific">Melia azedarach</name>
    <name type="common">Chinaberry tree</name>
    <dbReference type="NCBI Taxonomy" id="155640"/>
    <lineage>
        <taxon>Eukaryota</taxon>
        <taxon>Viridiplantae</taxon>
        <taxon>Streptophyta</taxon>
        <taxon>Embryophyta</taxon>
        <taxon>Tracheophyta</taxon>
        <taxon>Spermatophyta</taxon>
        <taxon>Magnoliopsida</taxon>
        <taxon>eudicotyledons</taxon>
        <taxon>Gunneridae</taxon>
        <taxon>Pentapetalae</taxon>
        <taxon>rosids</taxon>
        <taxon>malvids</taxon>
        <taxon>Sapindales</taxon>
        <taxon>Meliaceae</taxon>
        <taxon>Melia</taxon>
    </lineage>
</organism>
<dbReference type="EMBL" id="CM051406">
    <property type="protein sequence ID" value="KAJ4703817.1"/>
    <property type="molecule type" value="Genomic_DNA"/>
</dbReference>
<gene>
    <name evidence="1" type="ORF">OWV82_023661</name>
</gene>
<evidence type="ECO:0000313" key="1">
    <source>
        <dbReference type="EMBL" id="KAJ4703817.1"/>
    </source>
</evidence>
<accession>A0ACC1WXU3</accession>
<keyword evidence="2" id="KW-1185">Reference proteome</keyword>
<name>A0ACC1WXU3_MELAZ</name>
<evidence type="ECO:0000313" key="2">
    <source>
        <dbReference type="Proteomes" id="UP001164539"/>
    </source>
</evidence>
<sequence length="128" mass="14342">MDPSNPEILRILQENVVKKENEVDILHSRLLELRQEKDAVEQRLKESIKEGFKALNLFRAAIRRDVADLSSILPPFGDLSSSLSTFRVPGQEAAGGMKRVKSGDVLDVSAEGSVGRQPYKVVQYIFFN</sequence>